<dbReference type="AlphaFoldDB" id="A0AAU9PHK1"/>
<evidence type="ECO:0000313" key="3">
    <source>
        <dbReference type="Proteomes" id="UP001157418"/>
    </source>
</evidence>
<evidence type="ECO:0000256" key="1">
    <source>
        <dbReference type="SAM" id="MobiDB-lite"/>
    </source>
</evidence>
<name>A0AAU9PHK1_9ASTR</name>
<organism evidence="2 3">
    <name type="scientific">Lactuca virosa</name>
    <dbReference type="NCBI Taxonomy" id="75947"/>
    <lineage>
        <taxon>Eukaryota</taxon>
        <taxon>Viridiplantae</taxon>
        <taxon>Streptophyta</taxon>
        <taxon>Embryophyta</taxon>
        <taxon>Tracheophyta</taxon>
        <taxon>Spermatophyta</taxon>
        <taxon>Magnoliopsida</taxon>
        <taxon>eudicotyledons</taxon>
        <taxon>Gunneridae</taxon>
        <taxon>Pentapetalae</taxon>
        <taxon>asterids</taxon>
        <taxon>campanulids</taxon>
        <taxon>Asterales</taxon>
        <taxon>Asteraceae</taxon>
        <taxon>Cichorioideae</taxon>
        <taxon>Cichorieae</taxon>
        <taxon>Lactucinae</taxon>
        <taxon>Lactuca</taxon>
    </lineage>
</organism>
<proteinExistence type="predicted"/>
<dbReference type="EMBL" id="CAKMRJ010005634">
    <property type="protein sequence ID" value="CAH1449479.1"/>
    <property type="molecule type" value="Genomic_DNA"/>
</dbReference>
<keyword evidence="3" id="KW-1185">Reference proteome</keyword>
<dbReference type="Proteomes" id="UP001157418">
    <property type="component" value="Unassembled WGS sequence"/>
</dbReference>
<evidence type="ECO:0000313" key="2">
    <source>
        <dbReference type="EMBL" id="CAH1449479.1"/>
    </source>
</evidence>
<protein>
    <submittedName>
        <fullName evidence="2">Uncharacterized protein</fullName>
    </submittedName>
</protein>
<accession>A0AAU9PHK1</accession>
<comment type="caution">
    <text evidence="2">The sequence shown here is derived from an EMBL/GenBank/DDBJ whole genome shotgun (WGS) entry which is preliminary data.</text>
</comment>
<feature type="region of interest" description="Disordered" evidence="1">
    <location>
        <begin position="18"/>
        <end position="37"/>
    </location>
</feature>
<feature type="compositionally biased region" description="Polar residues" evidence="1">
    <location>
        <begin position="18"/>
        <end position="30"/>
    </location>
</feature>
<reference evidence="2 3" key="1">
    <citation type="submission" date="2022-01" db="EMBL/GenBank/DDBJ databases">
        <authorList>
            <person name="Xiong W."/>
            <person name="Schranz E."/>
        </authorList>
    </citation>
    <scope>NUCLEOTIDE SEQUENCE [LARGE SCALE GENOMIC DNA]</scope>
</reference>
<gene>
    <name evidence="2" type="ORF">LVIROSA_LOCUS34962</name>
</gene>
<sequence length="141" mass="16001">MNLVVSEDESSLEYVGATTNKGASTANGAPSTEGLKDEVIDHDKRLLNKTTVDEFLSKICPPEGENGNHEVENEDVETRSIFNPDLQWKRKVLVLQMKFESPKQLKNMLCNYVVANGYHPLPYYHYPYTFVFASSIQQQQT</sequence>